<evidence type="ECO:0000313" key="4">
    <source>
        <dbReference type="Proteomes" id="UP000799092"/>
    </source>
</evidence>
<sequence>MKVNLSATGFWRINNIVGKYTGDLYLNEDEGGILLYIRIPNSGSIMSYLELPLEIPFITGTTINGAEMTLVNCSRISTNSRVGSEEIFGYKAHFMFNGVNFNEEEDIKFSKMTICIPGIIQWGDVSNYVRPDLDKKEDSLIDLKIVEPVEIYSNETYSISYYLTFSDPFHLMKEEITLKQTPHLIIEAQSIQTIEWFMKTANQMKRLIEIAVGIPLNYGEMTVESPEVYYEFEDDEKHIRPLEVFHSYKHDVSIKNSTKRLIKHDYLFSLSELRQANFSQWQEVATIMEPLIELYIDSLYNQDLSVSRHFLSMVQALETYHSRRIAYSIHDFKKRVEKLLEVRPEPFRKQDREFLLDGCKGFVILRSRLADLLLTDYRFIFHTGEFKLLEFPQIITNTRNYYTHYNQKLENKALKGEELIIAFHILRNILEFYLLKELGFKEDFIHERTRERITPIMTSNDIRKADKRKNHQ</sequence>
<evidence type="ECO:0000259" key="1">
    <source>
        <dbReference type="Pfam" id="PF18739"/>
    </source>
</evidence>
<dbReference type="Pfam" id="PF18739">
    <property type="entry name" value="HEPN_Apea"/>
    <property type="match status" value="1"/>
</dbReference>
<proteinExistence type="predicted"/>
<keyword evidence="4" id="KW-1185">Reference proteome</keyword>
<gene>
    <name evidence="3" type="ORF">GH741_20970</name>
</gene>
<protein>
    <submittedName>
        <fullName evidence="3">Uncharacterized protein</fullName>
    </submittedName>
</protein>
<dbReference type="Proteomes" id="UP000799092">
    <property type="component" value="Unassembled WGS sequence"/>
</dbReference>
<dbReference type="Pfam" id="PF18862">
    <property type="entry name" value="ApeA_NTD1"/>
    <property type="match status" value="1"/>
</dbReference>
<reference evidence="3" key="1">
    <citation type="submission" date="2019-11" db="EMBL/GenBank/DDBJ databases">
        <authorList>
            <person name="Li J."/>
        </authorList>
    </citation>
    <scope>NUCLEOTIDE SEQUENCE</scope>
    <source>
        <strain evidence="3">B6B</strain>
    </source>
</reference>
<organism evidence="3 4">
    <name type="scientific">Aquibacillus halophilus</name>
    <dbReference type="NCBI Taxonomy" id="930132"/>
    <lineage>
        <taxon>Bacteria</taxon>
        <taxon>Bacillati</taxon>
        <taxon>Bacillota</taxon>
        <taxon>Bacilli</taxon>
        <taxon>Bacillales</taxon>
        <taxon>Bacillaceae</taxon>
        <taxon>Aquibacillus</taxon>
    </lineage>
</organism>
<evidence type="ECO:0000259" key="2">
    <source>
        <dbReference type="Pfam" id="PF18862"/>
    </source>
</evidence>
<feature type="domain" description="ApeA N-terminal" evidence="2">
    <location>
        <begin position="7"/>
        <end position="281"/>
    </location>
</feature>
<dbReference type="EMBL" id="WJNG01000026">
    <property type="protein sequence ID" value="MRH45118.1"/>
    <property type="molecule type" value="Genomic_DNA"/>
</dbReference>
<dbReference type="OrthoDB" id="6198809at2"/>
<evidence type="ECO:0000313" key="3">
    <source>
        <dbReference type="EMBL" id="MRH45118.1"/>
    </source>
</evidence>
<feature type="domain" description="Apea-like HEPN" evidence="1">
    <location>
        <begin position="311"/>
        <end position="443"/>
    </location>
</feature>
<dbReference type="AlphaFoldDB" id="A0A6A8DHD8"/>
<name>A0A6A8DHD8_9BACI</name>
<accession>A0A6A8DHD8</accession>
<dbReference type="InterPro" id="IPR041229">
    <property type="entry name" value="HEPN_Apea"/>
</dbReference>
<dbReference type="RefSeq" id="WP_153738713.1">
    <property type="nucleotide sequence ID" value="NZ_WJNG01000026.1"/>
</dbReference>
<comment type="caution">
    <text evidence="3">The sequence shown here is derived from an EMBL/GenBank/DDBJ whole genome shotgun (WGS) entry which is preliminary data.</text>
</comment>
<dbReference type="InterPro" id="IPR041223">
    <property type="entry name" value="ApeA_NTD"/>
</dbReference>